<comment type="caution">
    <text evidence="7">The sequence shown here is derived from an EMBL/GenBank/DDBJ whole genome shotgun (WGS) entry which is preliminary data.</text>
</comment>
<evidence type="ECO:0000256" key="2">
    <source>
        <dbReference type="ARBA" id="ARBA00007965"/>
    </source>
</evidence>
<keyword evidence="5" id="KW-1133">Transmembrane helix</keyword>
<reference evidence="7 8" key="1">
    <citation type="submission" date="2023-12" db="EMBL/GenBank/DDBJ databases">
        <title>A high-quality genome assembly for Dillenia turbinata (Dilleniales).</title>
        <authorList>
            <person name="Chanderbali A."/>
        </authorList>
    </citation>
    <scope>NUCLEOTIDE SEQUENCE [LARGE SCALE GENOMIC DNA]</scope>
    <source>
        <strain evidence="7">LSX21</strain>
        <tissue evidence="7">Leaf</tissue>
    </source>
</reference>
<organism evidence="7 8">
    <name type="scientific">Dillenia turbinata</name>
    <dbReference type="NCBI Taxonomy" id="194707"/>
    <lineage>
        <taxon>Eukaryota</taxon>
        <taxon>Viridiplantae</taxon>
        <taxon>Streptophyta</taxon>
        <taxon>Embryophyta</taxon>
        <taxon>Tracheophyta</taxon>
        <taxon>Spermatophyta</taxon>
        <taxon>Magnoliopsida</taxon>
        <taxon>eudicotyledons</taxon>
        <taxon>Gunneridae</taxon>
        <taxon>Pentapetalae</taxon>
        <taxon>Dilleniales</taxon>
        <taxon>Dilleniaceae</taxon>
        <taxon>Dillenia</taxon>
    </lineage>
</organism>
<protein>
    <submittedName>
        <fullName evidence="7">Equilibrative nucleoside transporter</fullName>
    </submittedName>
</protein>
<dbReference type="GO" id="GO:0005337">
    <property type="term" value="F:nucleoside transmembrane transporter activity"/>
    <property type="evidence" value="ECO:0007669"/>
    <property type="project" value="InterPro"/>
</dbReference>
<sequence>MDRGQWYRTRESNGACAVTITSAVAFGFADALVAASMMGSAGELPKQYIQGTSAGYASPRTSVLVSILRIMAKASLPQSPQGLRTSAHLCFVVSTATA</sequence>
<evidence type="ECO:0000313" key="7">
    <source>
        <dbReference type="EMBL" id="KAK6941632.1"/>
    </source>
</evidence>
<proteinExistence type="inferred from homology"/>
<dbReference type="AlphaFoldDB" id="A0AAN8W4X1"/>
<keyword evidence="3" id="KW-0813">Transport</keyword>
<dbReference type="EMBL" id="JBAMMX010000004">
    <property type="protein sequence ID" value="KAK6941632.1"/>
    <property type="molecule type" value="Genomic_DNA"/>
</dbReference>
<evidence type="ECO:0000313" key="8">
    <source>
        <dbReference type="Proteomes" id="UP001370490"/>
    </source>
</evidence>
<gene>
    <name evidence="7" type="ORF">RJ641_027009</name>
</gene>
<evidence type="ECO:0000256" key="5">
    <source>
        <dbReference type="ARBA" id="ARBA00022989"/>
    </source>
</evidence>
<comment type="similarity">
    <text evidence="2">Belongs to the SLC29A/ENT transporter (TC 2.A.57) family.</text>
</comment>
<keyword evidence="8" id="KW-1185">Reference proteome</keyword>
<dbReference type="Proteomes" id="UP001370490">
    <property type="component" value="Unassembled WGS sequence"/>
</dbReference>
<dbReference type="PANTHER" id="PTHR10332">
    <property type="entry name" value="EQUILIBRATIVE NUCLEOSIDE TRANSPORTER"/>
    <property type="match status" value="1"/>
</dbReference>
<dbReference type="PANTHER" id="PTHR10332:SF77">
    <property type="entry name" value="EQUILIBRATIVE NUCLEOTIDE TRANSPORTER 8"/>
    <property type="match status" value="1"/>
</dbReference>
<evidence type="ECO:0000256" key="6">
    <source>
        <dbReference type="ARBA" id="ARBA00023136"/>
    </source>
</evidence>
<accession>A0AAN8W4X1</accession>
<comment type="subcellular location">
    <subcellularLocation>
        <location evidence="1">Membrane</location>
        <topology evidence="1">Multi-pass membrane protein</topology>
    </subcellularLocation>
</comment>
<dbReference type="GO" id="GO:0005886">
    <property type="term" value="C:plasma membrane"/>
    <property type="evidence" value="ECO:0007669"/>
    <property type="project" value="TreeGrafter"/>
</dbReference>
<name>A0AAN8W4X1_9MAGN</name>
<evidence type="ECO:0000256" key="4">
    <source>
        <dbReference type="ARBA" id="ARBA00022692"/>
    </source>
</evidence>
<keyword evidence="6" id="KW-0472">Membrane</keyword>
<dbReference type="Pfam" id="PF01733">
    <property type="entry name" value="Nucleoside_tran"/>
    <property type="match status" value="1"/>
</dbReference>
<evidence type="ECO:0000256" key="3">
    <source>
        <dbReference type="ARBA" id="ARBA00022448"/>
    </source>
</evidence>
<dbReference type="InterPro" id="IPR002259">
    <property type="entry name" value="Eqnu_transpt"/>
</dbReference>
<keyword evidence="4" id="KW-0812">Transmembrane</keyword>
<evidence type="ECO:0000256" key="1">
    <source>
        <dbReference type="ARBA" id="ARBA00004141"/>
    </source>
</evidence>